<dbReference type="EMBL" id="LSRX01000223">
    <property type="protein sequence ID" value="OLQ03907.1"/>
    <property type="molecule type" value="Genomic_DNA"/>
</dbReference>
<gene>
    <name evidence="2" type="ORF">AK812_SmicGene13080</name>
</gene>
<sequence length="248" mass="26349">MEDGQAVATGALKELEAARSQTVKTMFLYSWEEDEEERPQRSGGGGGGGGGGGRQHRVEASGRRITAKAPQPVTNGKGKRGSAVSKDRRRNMLSASTQAVETAMALTASYEVFVMSGGYQAIVPGGGVKTPQARHGCSLEQDTAAELLMSEACRAVQAYPKSAGKLPLQSTASAGSRTSTSDSILTLVSPASSDGLGVHALEEVEEVEANFETVSREVQQWRPESFQFQRTLQRAGRNQGLAQYGPYH</sequence>
<evidence type="ECO:0000313" key="2">
    <source>
        <dbReference type="EMBL" id="OLQ03907.1"/>
    </source>
</evidence>
<comment type="caution">
    <text evidence="2">The sequence shown here is derived from an EMBL/GenBank/DDBJ whole genome shotgun (WGS) entry which is preliminary data.</text>
</comment>
<organism evidence="2 3">
    <name type="scientific">Symbiodinium microadriaticum</name>
    <name type="common">Dinoflagellate</name>
    <name type="synonym">Zooxanthella microadriatica</name>
    <dbReference type="NCBI Taxonomy" id="2951"/>
    <lineage>
        <taxon>Eukaryota</taxon>
        <taxon>Sar</taxon>
        <taxon>Alveolata</taxon>
        <taxon>Dinophyceae</taxon>
        <taxon>Suessiales</taxon>
        <taxon>Symbiodiniaceae</taxon>
        <taxon>Symbiodinium</taxon>
    </lineage>
</organism>
<dbReference type="AlphaFoldDB" id="A0A1Q9E920"/>
<protein>
    <submittedName>
        <fullName evidence="2">Uncharacterized protein</fullName>
    </submittedName>
</protein>
<evidence type="ECO:0000256" key="1">
    <source>
        <dbReference type="SAM" id="MobiDB-lite"/>
    </source>
</evidence>
<feature type="compositionally biased region" description="Gly residues" evidence="1">
    <location>
        <begin position="42"/>
        <end position="53"/>
    </location>
</feature>
<feature type="region of interest" description="Disordered" evidence="1">
    <location>
        <begin position="30"/>
        <end position="94"/>
    </location>
</feature>
<evidence type="ECO:0000313" key="3">
    <source>
        <dbReference type="Proteomes" id="UP000186817"/>
    </source>
</evidence>
<dbReference type="Proteomes" id="UP000186817">
    <property type="component" value="Unassembled WGS sequence"/>
</dbReference>
<reference evidence="2 3" key="1">
    <citation type="submission" date="2016-02" db="EMBL/GenBank/DDBJ databases">
        <title>Genome analysis of coral dinoflagellate symbionts highlights evolutionary adaptations to a symbiotic lifestyle.</title>
        <authorList>
            <person name="Aranda M."/>
            <person name="Li Y."/>
            <person name="Liew Y.J."/>
            <person name="Baumgarten S."/>
            <person name="Simakov O."/>
            <person name="Wilson M."/>
            <person name="Piel J."/>
            <person name="Ashoor H."/>
            <person name="Bougouffa S."/>
            <person name="Bajic V.B."/>
            <person name="Ryu T."/>
            <person name="Ravasi T."/>
            <person name="Bayer T."/>
            <person name="Micklem G."/>
            <person name="Kim H."/>
            <person name="Bhak J."/>
            <person name="Lajeunesse T.C."/>
            <person name="Voolstra C.R."/>
        </authorList>
    </citation>
    <scope>NUCLEOTIDE SEQUENCE [LARGE SCALE GENOMIC DNA]</scope>
    <source>
        <strain evidence="2 3">CCMP2467</strain>
    </source>
</reference>
<keyword evidence="3" id="KW-1185">Reference proteome</keyword>
<name>A0A1Q9E920_SYMMI</name>
<accession>A0A1Q9E920</accession>
<proteinExistence type="predicted"/>